<dbReference type="GO" id="GO:0015031">
    <property type="term" value="P:protein transport"/>
    <property type="evidence" value="ECO:0007669"/>
    <property type="project" value="InterPro"/>
</dbReference>
<protein>
    <submittedName>
        <fullName evidence="2">Glycosylation associated protein, mature Fap1 export and glycosylation,gap3</fullName>
    </submittedName>
</protein>
<proteinExistence type="predicted"/>
<dbReference type="InterPro" id="IPR022259">
    <property type="entry name" value="Acessory_Sec_prot_Asp3"/>
</dbReference>
<dbReference type="EMBL" id="FIIN01000004">
    <property type="protein sequence ID" value="CYV81413.1"/>
    <property type="molecule type" value="Genomic_DNA"/>
</dbReference>
<evidence type="ECO:0000313" key="2">
    <source>
        <dbReference type="EMBL" id="CYV81413.1"/>
    </source>
</evidence>
<name>A0A0Z8L072_STRSU</name>
<sequence length="185" mass="21690">MEGRLIQKIYWGDTANGGNYLYGSVIDHFDKKVQFENLRFASGKPIKRWHSRTNYQGDRQSPNLPLLRPGYRYRIEHNYSVEPDGRAYIELQYFNRQGEVVGLDILKNGEQEFVYPADAFTYNMALVSAGCQRVYFSDIALYVLDEIDTHYQSRKARGYYSQNRYPQDLEFVTGLIRNTREEEGV</sequence>
<dbReference type="Proteomes" id="UP000071765">
    <property type="component" value="Unassembled WGS sequence"/>
</dbReference>
<organism evidence="2 3">
    <name type="scientific">Streptococcus suis</name>
    <dbReference type="NCBI Taxonomy" id="1307"/>
    <lineage>
        <taxon>Bacteria</taxon>
        <taxon>Bacillati</taxon>
        <taxon>Bacillota</taxon>
        <taxon>Bacilli</taxon>
        <taxon>Lactobacillales</taxon>
        <taxon>Streptococcaceae</taxon>
        <taxon>Streptococcus</taxon>
    </lineage>
</organism>
<evidence type="ECO:0000313" key="1">
    <source>
        <dbReference type="EMBL" id="CYV08077.1"/>
    </source>
</evidence>
<dbReference type="AlphaFoldDB" id="A0A0Z8L072"/>
<reference evidence="3 4" key="1">
    <citation type="submission" date="2016-02" db="EMBL/GenBank/DDBJ databases">
        <authorList>
            <consortium name="Pathogen Informatics"/>
        </authorList>
    </citation>
    <scope>NUCLEOTIDE SEQUENCE [LARGE SCALE GENOMIC DNA]</scope>
    <source>
        <strain evidence="1 4">LSS59</strain>
        <strain evidence="2 3">LSS90</strain>
    </source>
</reference>
<dbReference type="RefSeq" id="WP_052501763.1">
    <property type="nucleotide sequence ID" value="NZ_CEDG01000061.1"/>
</dbReference>
<evidence type="ECO:0000313" key="3">
    <source>
        <dbReference type="Proteomes" id="UP000071765"/>
    </source>
</evidence>
<accession>A0A0Z8L072</accession>
<dbReference type="NCBIfam" id="TIGR03711">
    <property type="entry name" value="acc_sec_asp3"/>
    <property type="match status" value="1"/>
</dbReference>
<gene>
    <name evidence="2" type="primary">gap3</name>
    <name evidence="1" type="ORF">ERS132421_01720</name>
    <name evidence="2" type="ORF">ERS132452_00854</name>
</gene>
<dbReference type="Pfam" id="PF15432">
    <property type="entry name" value="Sec-ASP3"/>
    <property type="match status" value="1"/>
</dbReference>
<evidence type="ECO:0000313" key="4">
    <source>
        <dbReference type="Proteomes" id="UP000073200"/>
    </source>
</evidence>
<dbReference type="EMBL" id="FIHG01000010">
    <property type="protein sequence ID" value="CYV08077.1"/>
    <property type="molecule type" value="Genomic_DNA"/>
</dbReference>
<dbReference type="Proteomes" id="UP000073200">
    <property type="component" value="Unassembled WGS sequence"/>
</dbReference>